<feature type="domain" description="NADP-dependent oxidoreductase" evidence="1">
    <location>
        <begin position="15"/>
        <end position="314"/>
    </location>
</feature>
<evidence type="ECO:0000313" key="2">
    <source>
        <dbReference type="EMBL" id="SEB21492.1"/>
    </source>
</evidence>
<sequence length="326" mass="36409">MNYRRLGKTSYQVSEIGIGTWQLGAKWGERFDHSKAVDILQEAYQGGVNLIDTADIYQDGLSEKTVGEFLKTVKDKVYVVTKVGRKTNPHTASNYNRVNLTKYVDACLDNLQVSSLDLVLLHCPPGEIYKDPAVYETLDLLKQQGKIAHYGVSVETVEEAINASQFDISAVEIIFNMFRLKPRELFFDQAAEKDLGILARVPLASGLLTGKFDNQTVFGENDHRKFNRNGEAFDQGETFSGVDYENGILAMEALKAILGDENLAQKALKFILMHKEVSAVIPGASNAAQVTSNLSTLSMPDLRKEELDAVTNVYNSYLRKNIEQKW</sequence>
<proteinExistence type="predicted"/>
<evidence type="ECO:0000313" key="3">
    <source>
        <dbReference type="Proteomes" id="UP000198850"/>
    </source>
</evidence>
<dbReference type="RefSeq" id="WP_090560061.1">
    <property type="nucleotide sequence ID" value="NZ_FNRA01000020.1"/>
</dbReference>
<dbReference type="CDD" id="cd19086">
    <property type="entry name" value="AKR_AKR11C1"/>
    <property type="match status" value="1"/>
</dbReference>
<dbReference type="Gene3D" id="3.20.20.100">
    <property type="entry name" value="NADP-dependent oxidoreductase domain"/>
    <property type="match status" value="1"/>
</dbReference>
<name>A0A1H4HK82_9SPHI</name>
<protein>
    <submittedName>
        <fullName evidence="2">Predicted oxidoreductase</fullName>
    </submittedName>
</protein>
<dbReference type="Proteomes" id="UP000198850">
    <property type="component" value="Unassembled WGS sequence"/>
</dbReference>
<accession>A0A1H4HK82</accession>
<dbReference type="SUPFAM" id="SSF51430">
    <property type="entry name" value="NAD(P)-linked oxidoreductase"/>
    <property type="match status" value="1"/>
</dbReference>
<gene>
    <name evidence="2" type="ORF">SAMN05443550_1206</name>
</gene>
<dbReference type="OrthoDB" id="9773828at2"/>
<dbReference type="PANTHER" id="PTHR43312">
    <property type="entry name" value="D-THREO-ALDOSE 1-DEHYDROGENASE"/>
    <property type="match status" value="1"/>
</dbReference>
<dbReference type="AlphaFoldDB" id="A0A1H4HK82"/>
<dbReference type="EMBL" id="FNRA01000020">
    <property type="protein sequence ID" value="SEB21492.1"/>
    <property type="molecule type" value="Genomic_DNA"/>
</dbReference>
<reference evidence="2 3" key="1">
    <citation type="submission" date="2016-10" db="EMBL/GenBank/DDBJ databases">
        <authorList>
            <person name="de Groot N.N."/>
        </authorList>
    </citation>
    <scope>NUCLEOTIDE SEQUENCE [LARGE SCALE GENOMIC DNA]</scope>
    <source>
        <strain evidence="2 3">DSM 19033</strain>
    </source>
</reference>
<organism evidence="2 3">
    <name type="scientific">Pedobacter hartonius</name>
    <dbReference type="NCBI Taxonomy" id="425514"/>
    <lineage>
        <taxon>Bacteria</taxon>
        <taxon>Pseudomonadati</taxon>
        <taxon>Bacteroidota</taxon>
        <taxon>Sphingobacteriia</taxon>
        <taxon>Sphingobacteriales</taxon>
        <taxon>Sphingobacteriaceae</taxon>
        <taxon>Pedobacter</taxon>
    </lineage>
</organism>
<dbReference type="PANTHER" id="PTHR43312:SF1">
    <property type="entry name" value="NADP-DEPENDENT OXIDOREDUCTASE DOMAIN-CONTAINING PROTEIN"/>
    <property type="match status" value="1"/>
</dbReference>
<dbReference type="InterPro" id="IPR023210">
    <property type="entry name" value="NADP_OxRdtase_dom"/>
</dbReference>
<dbReference type="InterPro" id="IPR036812">
    <property type="entry name" value="NAD(P)_OxRdtase_dom_sf"/>
</dbReference>
<dbReference type="InterPro" id="IPR053135">
    <property type="entry name" value="AKR2_Oxidoreductase"/>
</dbReference>
<keyword evidence="3" id="KW-1185">Reference proteome</keyword>
<dbReference type="STRING" id="425514.SAMN05443550_1206"/>
<dbReference type="Pfam" id="PF00248">
    <property type="entry name" value="Aldo_ket_red"/>
    <property type="match status" value="1"/>
</dbReference>
<evidence type="ECO:0000259" key="1">
    <source>
        <dbReference type="Pfam" id="PF00248"/>
    </source>
</evidence>